<name>A0A5S5CJI7_9BACL</name>
<dbReference type="PANTHER" id="PTHR43465">
    <property type="entry name" value="DUF1680 DOMAIN PROTEIN (AFU_ORTHOLOGUE AFUA_1G08910)"/>
    <property type="match status" value="1"/>
</dbReference>
<evidence type="ECO:0000313" key="4">
    <source>
        <dbReference type="EMBL" id="TYP78925.1"/>
    </source>
</evidence>
<dbReference type="InterPro" id="IPR008928">
    <property type="entry name" value="6-hairpin_glycosidase_sf"/>
</dbReference>
<comment type="caution">
    <text evidence="4">The sequence shown here is derived from an EMBL/GenBank/DDBJ whole genome shotgun (WGS) entry which is preliminary data.</text>
</comment>
<accession>A0A5S5CJI7</accession>
<dbReference type="Pfam" id="PF20737">
    <property type="entry name" value="Glyco_hydro127C"/>
    <property type="match status" value="1"/>
</dbReference>
<feature type="domain" description="Non-reducing end beta-L-arabinofuranosidase-like GH127 C-terminal" evidence="3">
    <location>
        <begin position="547"/>
        <end position="658"/>
    </location>
</feature>
<dbReference type="PANTHER" id="PTHR43465:SF2">
    <property type="entry name" value="DUF1680 DOMAIN PROTEIN (AFU_ORTHOLOGUE AFUA_1G08910)"/>
    <property type="match status" value="1"/>
</dbReference>
<dbReference type="SUPFAM" id="SSF48208">
    <property type="entry name" value="Six-hairpin glycosidases"/>
    <property type="match status" value="1"/>
</dbReference>
<proteinExistence type="predicted"/>
<evidence type="ECO:0000259" key="3">
    <source>
        <dbReference type="Pfam" id="PF20737"/>
    </source>
</evidence>
<keyword evidence="5" id="KW-1185">Reference proteome</keyword>
<dbReference type="InterPro" id="IPR049174">
    <property type="entry name" value="Beta-AFase-like"/>
</dbReference>
<feature type="domain" description="Non-reducing end beta-L-arabinofuranosidase-like GH127 catalytic" evidence="1">
    <location>
        <begin position="17"/>
        <end position="437"/>
    </location>
</feature>
<dbReference type="Proteomes" id="UP000323257">
    <property type="component" value="Unassembled WGS sequence"/>
</dbReference>
<organism evidence="4 5">
    <name type="scientific">Paenibacillus methanolicus</name>
    <dbReference type="NCBI Taxonomy" id="582686"/>
    <lineage>
        <taxon>Bacteria</taxon>
        <taxon>Bacillati</taxon>
        <taxon>Bacillota</taxon>
        <taxon>Bacilli</taxon>
        <taxon>Bacillales</taxon>
        <taxon>Paenibacillaceae</taxon>
        <taxon>Paenibacillus</taxon>
    </lineage>
</organism>
<protein>
    <recommendedName>
        <fullName evidence="6">Glycoside hydrolase family 127 protein</fullName>
    </recommendedName>
</protein>
<evidence type="ECO:0000313" key="5">
    <source>
        <dbReference type="Proteomes" id="UP000323257"/>
    </source>
</evidence>
<evidence type="ECO:0000259" key="2">
    <source>
        <dbReference type="Pfam" id="PF20736"/>
    </source>
</evidence>
<dbReference type="AlphaFoldDB" id="A0A5S5CJI7"/>
<dbReference type="RefSeq" id="WP_148927050.1">
    <property type="nucleotide sequence ID" value="NZ_VNHS01000001.1"/>
</dbReference>
<evidence type="ECO:0000259" key="1">
    <source>
        <dbReference type="Pfam" id="PF07944"/>
    </source>
</evidence>
<dbReference type="InterPro" id="IPR049046">
    <property type="entry name" value="Beta-AFase-like_GH127_middle"/>
</dbReference>
<dbReference type="InterPro" id="IPR049049">
    <property type="entry name" value="Beta-AFase-like_GH127_C"/>
</dbReference>
<dbReference type="Pfam" id="PF20736">
    <property type="entry name" value="Glyco_hydro127M"/>
    <property type="match status" value="1"/>
</dbReference>
<dbReference type="EMBL" id="VNHS01000001">
    <property type="protein sequence ID" value="TYP78925.1"/>
    <property type="molecule type" value="Genomic_DNA"/>
</dbReference>
<dbReference type="InterPro" id="IPR012878">
    <property type="entry name" value="Beta-AFase-like_GH127_cat"/>
</dbReference>
<dbReference type="OrthoDB" id="9757939at2"/>
<evidence type="ECO:0008006" key="6">
    <source>
        <dbReference type="Google" id="ProtNLM"/>
    </source>
</evidence>
<gene>
    <name evidence="4" type="ORF">BCM02_10140</name>
</gene>
<reference evidence="4 5" key="1">
    <citation type="submission" date="2019-07" db="EMBL/GenBank/DDBJ databases">
        <title>Genomic Encyclopedia of Type Strains, Phase III (KMG-III): the genomes of soil and plant-associated and newly described type strains.</title>
        <authorList>
            <person name="Whitman W."/>
        </authorList>
    </citation>
    <scope>NUCLEOTIDE SEQUENCE [LARGE SCALE GENOMIC DNA]</scope>
    <source>
        <strain evidence="4 5">BL24</strain>
    </source>
</reference>
<dbReference type="Pfam" id="PF07944">
    <property type="entry name" value="Beta-AFase-like_GH127_cat"/>
    <property type="match status" value="1"/>
</dbReference>
<sequence length="660" mass="74676">MKHAVSGDRLQPLSYREVRVHDPFWTKYVALVRDEVIPYQWEALNDRIEGASPSHALQNYRIAAGEEEGAFYGYIFQDSDVTKWLEAVAYSLASVPNPKLEQLADATIELLARAQQPDGYLNTYFTIGHQDERWINERDNHELYCAGHMIEAAVAYYETTGKGKLLDIACKFADYIDTVFGVEAGQKRGYPGHQGIELALVRLYEATGQPRYLKLSEYFINERGQEPNYFRLEADGRAARFGQNYLLREPYYSLYKDGFAYNQSHLPVRRQRHAAGHAVRAVYMYAGMADVAAAFKDPELIEACRKLWDNVTQRQMYITGGIGSNHDGEAFSFDYDLPNDTAYTETCASIGLIFWAHRMQRLDPDRKYADVIERALYNGTISGMALDGKSFFYVNPLEVWPQACQRPDKKHVKPVRQKWFNCACCPPNLARLIASLGTYIYSQTDNSVYVHQFIGSDTKVNLAGQSVQLSQQTNYPWDATIDLAVSPDQPAAFTVAIRVPGWCENPSIVVNGQRVDIQAAMTKGYARINRVWEAGDVIRIELTMTIKRMYAHPNVRVNAGKVALQRGPIVYCLEEADNGAVLPDIALPEQAPLEARFRPDILGGITVITGEARRSSALGWEETLYGETKRADVVFPIQAVPYFAWANRGEGEMQVWIRER</sequence>
<feature type="domain" description="Non-reducing end beta-L-arabinofuranosidase-like GH127 middle" evidence="2">
    <location>
        <begin position="448"/>
        <end position="544"/>
    </location>
</feature>
<dbReference type="GO" id="GO:0005975">
    <property type="term" value="P:carbohydrate metabolic process"/>
    <property type="evidence" value="ECO:0007669"/>
    <property type="project" value="InterPro"/>
</dbReference>